<evidence type="ECO:0000313" key="3">
    <source>
        <dbReference type="WBParaSite" id="HPBE_0001613101-mRNA-1"/>
    </source>
</evidence>
<name>A0A183G3V7_HELPZ</name>
<dbReference type="OrthoDB" id="10429720at2759"/>
<reference evidence="1 2" key="1">
    <citation type="submission" date="2018-11" db="EMBL/GenBank/DDBJ databases">
        <authorList>
            <consortium name="Pathogen Informatics"/>
        </authorList>
    </citation>
    <scope>NUCLEOTIDE SEQUENCE [LARGE SCALE GENOMIC DNA]</scope>
</reference>
<reference evidence="3" key="2">
    <citation type="submission" date="2019-09" db="UniProtKB">
        <authorList>
            <consortium name="WormBaseParasite"/>
        </authorList>
    </citation>
    <scope>IDENTIFICATION</scope>
</reference>
<gene>
    <name evidence="1" type="ORF">HPBE_LOCUS16130</name>
</gene>
<evidence type="ECO:0000313" key="2">
    <source>
        <dbReference type="Proteomes" id="UP000050761"/>
    </source>
</evidence>
<dbReference type="WBParaSite" id="HPBE_0001613101-mRNA-1">
    <property type="protein sequence ID" value="HPBE_0001613101-mRNA-1"/>
    <property type="gene ID" value="HPBE_0001613101"/>
</dbReference>
<sequence>MTNYETLIDADLLHTELLKTIDKKSDHICLKLVDFVSVIVTRLHMIDKSLKRLSSMPDALQELSTPKPAISALIKRTRQKSACIFCTLEDNLDSHPSGLCPRFSETYARTFQVSKMGLCGLCLKPAHEEECLRGSVCRQPYKALL</sequence>
<evidence type="ECO:0000313" key="1">
    <source>
        <dbReference type="EMBL" id="VDP05042.1"/>
    </source>
</evidence>
<accession>A0A183G3V7</accession>
<dbReference type="AlphaFoldDB" id="A0A183G3V7"/>
<dbReference type="Proteomes" id="UP000050761">
    <property type="component" value="Unassembled WGS sequence"/>
</dbReference>
<proteinExistence type="predicted"/>
<accession>A0A3P7ZWK4</accession>
<keyword evidence="2" id="KW-1185">Reference proteome</keyword>
<organism evidence="2 3">
    <name type="scientific">Heligmosomoides polygyrus</name>
    <name type="common">Parasitic roundworm</name>
    <dbReference type="NCBI Taxonomy" id="6339"/>
    <lineage>
        <taxon>Eukaryota</taxon>
        <taxon>Metazoa</taxon>
        <taxon>Ecdysozoa</taxon>
        <taxon>Nematoda</taxon>
        <taxon>Chromadorea</taxon>
        <taxon>Rhabditida</taxon>
        <taxon>Rhabditina</taxon>
        <taxon>Rhabditomorpha</taxon>
        <taxon>Strongyloidea</taxon>
        <taxon>Heligmosomidae</taxon>
        <taxon>Heligmosomoides</taxon>
    </lineage>
</organism>
<dbReference type="EMBL" id="UZAH01029241">
    <property type="protein sequence ID" value="VDP05042.1"/>
    <property type="molecule type" value="Genomic_DNA"/>
</dbReference>
<protein>
    <submittedName>
        <fullName evidence="3">Phorbol-ester/DAG-type domain-containing protein</fullName>
    </submittedName>
</protein>